<organism evidence="2 3">
    <name type="scientific">Gigaspora margarita</name>
    <dbReference type="NCBI Taxonomy" id="4874"/>
    <lineage>
        <taxon>Eukaryota</taxon>
        <taxon>Fungi</taxon>
        <taxon>Fungi incertae sedis</taxon>
        <taxon>Mucoromycota</taxon>
        <taxon>Glomeromycotina</taxon>
        <taxon>Glomeromycetes</taxon>
        <taxon>Diversisporales</taxon>
        <taxon>Gigasporaceae</taxon>
        <taxon>Gigaspora</taxon>
    </lineage>
</organism>
<keyword evidence="3" id="KW-1185">Reference proteome</keyword>
<evidence type="ECO:0000313" key="3">
    <source>
        <dbReference type="Proteomes" id="UP000789901"/>
    </source>
</evidence>
<feature type="region of interest" description="Disordered" evidence="1">
    <location>
        <begin position="17"/>
        <end position="48"/>
    </location>
</feature>
<sequence>MELFKAIYRCKTYNPSRAHTQNFDKDPNLKTKQDSRKISDTSLLQLCH</sequence>
<accession>A0ABN7UBS6</accession>
<dbReference type="Proteomes" id="UP000789901">
    <property type="component" value="Unassembled WGS sequence"/>
</dbReference>
<gene>
    <name evidence="2" type="ORF">GMARGA_LOCUS4871</name>
</gene>
<name>A0ABN7UBS6_GIGMA</name>
<proteinExistence type="predicted"/>
<evidence type="ECO:0000313" key="2">
    <source>
        <dbReference type="EMBL" id="CAG8557858.1"/>
    </source>
</evidence>
<protein>
    <submittedName>
        <fullName evidence="2">39389_t:CDS:1</fullName>
    </submittedName>
</protein>
<feature type="compositionally biased region" description="Basic and acidic residues" evidence="1">
    <location>
        <begin position="22"/>
        <end position="39"/>
    </location>
</feature>
<evidence type="ECO:0000256" key="1">
    <source>
        <dbReference type="SAM" id="MobiDB-lite"/>
    </source>
</evidence>
<reference evidence="2 3" key="1">
    <citation type="submission" date="2021-06" db="EMBL/GenBank/DDBJ databases">
        <authorList>
            <person name="Kallberg Y."/>
            <person name="Tangrot J."/>
            <person name="Rosling A."/>
        </authorList>
    </citation>
    <scope>NUCLEOTIDE SEQUENCE [LARGE SCALE GENOMIC DNA]</scope>
    <source>
        <strain evidence="2 3">120-4 pot B 10/14</strain>
    </source>
</reference>
<dbReference type="EMBL" id="CAJVQB010001981">
    <property type="protein sequence ID" value="CAG8557858.1"/>
    <property type="molecule type" value="Genomic_DNA"/>
</dbReference>
<comment type="caution">
    <text evidence="2">The sequence shown here is derived from an EMBL/GenBank/DDBJ whole genome shotgun (WGS) entry which is preliminary data.</text>
</comment>